<reference evidence="2 3" key="1">
    <citation type="submission" date="2020-10" db="EMBL/GenBank/DDBJ databases">
        <title>Connecting structure to function with the recovery of over 1000 high-quality activated sludge metagenome-assembled genomes encoding full-length rRNA genes using long-read sequencing.</title>
        <authorList>
            <person name="Singleton C.M."/>
            <person name="Petriglieri F."/>
            <person name="Kristensen J.M."/>
            <person name="Kirkegaard R.H."/>
            <person name="Michaelsen T.Y."/>
            <person name="Andersen M.H."/>
            <person name="Karst S.M."/>
            <person name="Dueholm M.S."/>
            <person name="Nielsen P.H."/>
            <person name="Albertsen M."/>
        </authorList>
    </citation>
    <scope>NUCLEOTIDE SEQUENCE [LARGE SCALE GENOMIC DNA]</scope>
    <source>
        <strain evidence="2">OdNE_18-Q3-R46-58_MAXAC.008</strain>
    </source>
</reference>
<evidence type="ECO:0000259" key="1">
    <source>
        <dbReference type="Pfam" id="PF00561"/>
    </source>
</evidence>
<organism evidence="2 3">
    <name type="scientific">Candidatus Geothrix odensensis</name>
    <dbReference type="NCBI Taxonomy" id="2954440"/>
    <lineage>
        <taxon>Bacteria</taxon>
        <taxon>Pseudomonadati</taxon>
        <taxon>Acidobacteriota</taxon>
        <taxon>Holophagae</taxon>
        <taxon>Holophagales</taxon>
        <taxon>Holophagaceae</taxon>
        <taxon>Geothrix</taxon>
    </lineage>
</organism>
<protein>
    <submittedName>
        <fullName evidence="2">Alpha/beta fold hydrolase</fullName>
    </submittedName>
</protein>
<keyword evidence="2" id="KW-0378">Hydrolase</keyword>
<dbReference type="GO" id="GO:0016787">
    <property type="term" value="F:hydrolase activity"/>
    <property type="evidence" value="ECO:0007669"/>
    <property type="project" value="UniProtKB-KW"/>
</dbReference>
<dbReference type="InterPro" id="IPR029058">
    <property type="entry name" value="AB_hydrolase_fold"/>
</dbReference>
<gene>
    <name evidence="2" type="ORF">IPN91_00180</name>
</gene>
<evidence type="ECO:0000313" key="2">
    <source>
        <dbReference type="EMBL" id="MBK8571062.1"/>
    </source>
</evidence>
<accession>A0A936EZ87</accession>
<dbReference type="AlphaFoldDB" id="A0A936EZ87"/>
<name>A0A936EZ87_9BACT</name>
<dbReference type="Gene3D" id="3.40.50.1820">
    <property type="entry name" value="alpha/beta hydrolase"/>
    <property type="match status" value="1"/>
</dbReference>
<sequence>MRAQATFATLATGLKLHYRVQGNPAGPWLVLLNGLLSDTTMWAGVLPGLAERHRILTFDSRGQGKSDAPLEGPYATAQLAADAWELFQVLGVEKPWLVGLSNGSAMSLELLSAHPAAFSGAVLTSAMPHFDFALSLKAEHWARCLEVGGPLMQFDAVAPFLWGDAFLEARHGVLRAYHQVVTGGADRPQHGNLHQIRGTLGWDVRERLDQILAPVLLLSGAEDLLTPPWKCLETARRIPRSRFEVIPGIGHAFPVEDPKRFVARVRAFVDEVQGDLADHGF</sequence>
<proteinExistence type="predicted"/>
<dbReference type="Proteomes" id="UP000709959">
    <property type="component" value="Unassembled WGS sequence"/>
</dbReference>
<dbReference type="InterPro" id="IPR000073">
    <property type="entry name" value="AB_hydrolase_1"/>
</dbReference>
<dbReference type="PANTHER" id="PTHR43798">
    <property type="entry name" value="MONOACYLGLYCEROL LIPASE"/>
    <property type="match status" value="1"/>
</dbReference>
<dbReference type="EMBL" id="JADKCH010000001">
    <property type="protein sequence ID" value="MBK8571062.1"/>
    <property type="molecule type" value="Genomic_DNA"/>
</dbReference>
<dbReference type="Pfam" id="PF00561">
    <property type="entry name" value="Abhydrolase_1"/>
    <property type="match status" value="1"/>
</dbReference>
<feature type="domain" description="AB hydrolase-1" evidence="1">
    <location>
        <begin position="27"/>
        <end position="258"/>
    </location>
</feature>
<dbReference type="InterPro" id="IPR050266">
    <property type="entry name" value="AB_hydrolase_sf"/>
</dbReference>
<dbReference type="SUPFAM" id="SSF53474">
    <property type="entry name" value="alpha/beta-Hydrolases"/>
    <property type="match status" value="1"/>
</dbReference>
<comment type="caution">
    <text evidence="2">The sequence shown here is derived from an EMBL/GenBank/DDBJ whole genome shotgun (WGS) entry which is preliminary data.</text>
</comment>
<evidence type="ECO:0000313" key="3">
    <source>
        <dbReference type="Proteomes" id="UP000709959"/>
    </source>
</evidence>